<organism evidence="3 4">
    <name type="scientific">Hydra vulgaris</name>
    <name type="common">Hydra</name>
    <name type="synonym">Hydra attenuata</name>
    <dbReference type="NCBI Taxonomy" id="6087"/>
    <lineage>
        <taxon>Eukaryota</taxon>
        <taxon>Metazoa</taxon>
        <taxon>Cnidaria</taxon>
        <taxon>Hydrozoa</taxon>
        <taxon>Hydroidolina</taxon>
        <taxon>Anthoathecata</taxon>
        <taxon>Aplanulata</taxon>
        <taxon>Hydridae</taxon>
        <taxon>Hydra</taxon>
    </lineage>
</organism>
<reference evidence="3" key="1">
    <citation type="submission" date="2025-05" db="UniProtKB">
        <authorList>
            <consortium name="RefSeq"/>
        </authorList>
    </citation>
    <scope>NUCLEOTIDE SEQUENCE [LARGE SCALE GENOMIC DNA]</scope>
</reference>
<keyword evidence="3" id="KW-1185">Reference proteome</keyword>
<evidence type="ECO:0000313" key="3">
    <source>
        <dbReference type="Proteomes" id="UP001652625"/>
    </source>
</evidence>
<name>A0ABM4BFE7_HYDVU</name>
<keyword evidence="1" id="KW-0479">Metal-binding</keyword>
<protein>
    <submittedName>
        <fullName evidence="4">Uncharacterized protein LOC136077085</fullName>
    </submittedName>
</protein>
<dbReference type="GeneID" id="136077085"/>
<keyword evidence="1" id="KW-0862">Zinc</keyword>
<accession>A0ABM4BFE7</accession>
<dbReference type="Proteomes" id="UP001652625">
    <property type="component" value="Chromosome 02"/>
</dbReference>
<reference evidence="4" key="2">
    <citation type="submission" date="2025-08" db="UniProtKB">
        <authorList>
            <consortium name="RefSeq"/>
        </authorList>
    </citation>
    <scope>IDENTIFICATION</scope>
</reference>
<keyword evidence="1" id="KW-0863">Zinc-finger</keyword>
<proteinExistence type="predicted"/>
<dbReference type="PANTHER" id="PTHR47526:SF3">
    <property type="entry name" value="PHD-TYPE DOMAIN-CONTAINING PROTEIN"/>
    <property type="match status" value="1"/>
</dbReference>
<dbReference type="RefSeq" id="XP_065647696.1">
    <property type="nucleotide sequence ID" value="XM_065791624.1"/>
</dbReference>
<dbReference type="Pfam" id="PF04434">
    <property type="entry name" value="SWIM"/>
    <property type="match status" value="1"/>
</dbReference>
<evidence type="ECO:0000259" key="2">
    <source>
        <dbReference type="PROSITE" id="PS50966"/>
    </source>
</evidence>
<sequence length="428" mass="48348">MDLKTECFEDDCGNLVKVLMNEFSAKGLKLDNNVNFSKWKLSDLRYFLKLSKNYHGFSNLSKEKVLEKVIYVWNNIVSSCNLSSNIDFAGNSNFPTPKVPIIPSLKKTPKFEEWTILKLQEYLSDHGINRSGNKQTLVNHALGVFNMNLPITFTDATDELNEIQQDVLKKLFIEKVQIPHPMNLKNGWTEAPANFPEILLQQINDYLYSNNAGKAFKGGISLFNSGHLSDVMSHAINDTCRYCFIRGLCLPEQKLTNTPYDVWVVIHKDSGDVVTGDCSCPAGTSGICKHVGALLWYIEKEVSLGNNFSCTSKKQQWSVPSKKQSRLHVPATLVEIELKKAKIKEENVSNIFKRQKIADNSLTESDIDSLADITNDNCGLVTLMRKKRMHFNICVVQKEIEIAASFLIDFPKMIAEVIKTVSHALLIY</sequence>
<feature type="domain" description="SWIM-type" evidence="2">
    <location>
        <begin position="260"/>
        <end position="299"/>
    </location>
</feature>
<evidence type="ECO:0000256" key="1">
    <source>
        <dbReference type="PROSITE-ProRule" id="PRU00325"/>
    </source>
</evidence>
<gene>
    <name evidence="4" type="primary">LOC136077085</name>
</gene>
<dbReference type="PANTHER" id="PTHR47526">
    <property type="entry name" value="ATP-DEPENDENT DNA HELICASE"/>
    <property type="match status" value="1"/>
</dbReference>
<evidence type="ECO:0000313" key="4">
    <source>
        <dbReference type="RefSeq" id="XP_065647696.1"/>
    </source>
</evidence>
<dbReference type="PROSITE" id="PS50966">
    <property type="entry name" value="ZF_SWIM"/>
    <property type="match status" value="1"/>
</dbReference>
<dbReference type="InterPro" id="IPR007527">
    <property type="entry name" value="Znf_SWIM"/>
</dbReference>